<dbReference type="InterPro" id="IPR010712">
    <property type="entry name" value="Arsenical-R_ArsD"/>
</dbReference>
<organism evidence="1 2">
    <name type="scientific">Megasphaera massiliensis</name>
    <dbReference type="NCBI Taxonomy" id="1232428"/>
    <lineage>
        <taxon>Bacteria</taxon>
        <taxon>Bacillati</taxon>
        <taxon>Bacillota</taxon>
        <taxon>Negativicutes</taxon>
        <taxon>Veillonellales</taxon>
        <taxon>Veillonellaceae</taxon>
        <taxon>Megasphaera</taxon>
    </lineage>
</organism>
<reference evidence="1 2" key="1">
    <citation type="submission" date="2022-06" db="EMBL/GenBank/DDBJ databases">
        <title>Isolation of gut microbiota from human fecal samples.</title>
        <authorList>
            <person name="Pamer E.G."/>
            <person name="Barat B."/>
            <person name="Waligurski E."/>
            <person name="Medina S."/>
            <person name="Paddock L."/>
            <person name="Mostad J."/>
        </authorList>
    </citation>
    <scope>NUCLEOTIDE SEQUENCE [LARGE SCALE GENOMIC DNA]</scope>
    <source>
        <strain evidence="1 2">DFI.1.1</strain>
    </source>
</reference>
<comment type="caution">
    <text evidence="1">The sequence shown here is derived from an EMBL/GenBank/DDBJ whole genome shotgun (WGS) entry which is preliminary data.</text>
</comment>
<dbReference type="Pfam" id="PF06953">
    <property type="entry name" value="ArsD"/>
    <property type="match status" value="1"/>
</dbReference>
<evidence type="ECO:0000313" key="1">
    <source>
        <dbReference type="EMBL" id="MCQ5342329.1"/>
    </source>
</evidence>
<gene>
    <name evidence="1" type="primary">arsD</name>
    <name evidence="1" type="ORF">NE675_04670</name>
</gene>
<dbReference type="Proteomes" id="UP001206692">
    <property type="component" value="Unassembled WGS sequence"/>
</dbReference>
<name>A0ABT1SR61_9FIRM</name>
<dbReference type="RefSeq" id="WP_062411990.1">
    <property type="nucleotide sequence ID" value="NZ_JAJCIO010000004.1"/>
</dbReference>
<proteinExistence type="predicted"/>
<dbReference type="Gene3D" id="3.40.30.10">
    <property type="entry name" value="Glutaredoxin"/>
    <property type="match status" value="1"/>
</dbReference>
<dbReference type="NCBIfam" id="NF033727">
    <property type="entry name" value="chaperon_ArsD"/>
    <property type="match status" value="1"/>
</dbReference>
<protein>
    <submittedName>
        <fullName evidence="1">Arsenite efflux transporter metallochaperone ArsD</fullName>
    </submittedName>
</protein>
<accession>A0ABT1SR61</accession>
<keyword evidence="2" id="KW-1185">Reference proteome</keyword>
<evidence type="ECO:0000313" key="2">
    <source>
        <dbReference type="Proteomes" id="UP001206692"/>
    </source>
</evidence>
<sequence length="155" mass="16328">MKQMEIFEQAMCCPTGLCGPSIDPELLRLSSVLDALKEKGIVVGRYNLSNDPLKFVQTKVVTDFLQSHGPEELPLVLVDGAIQFSGRYPTNDEFADILGFDAAILQDAVEAGRDATDDSSSCCCGDSADNSSCCGDDTSASTSSSCCCGDDGSCC</sequence>
<dbReference type="EMBL" id="JANGEW010000007">
    <property type="protein sequence ID" value="MCQ5342329.1"/>
    <property type="molecule type" value="Genomic_DNA"/>
</dbReference>